<dbReference type="Pfam" id="PF04389">
    <property type="entry name" value="Peptidase_M28"/>
    <property type="match status" value="1"/>
</dbReference>
<dbReference type="SUPFAM" id="SSF53187">
    <property type="entry name" value="Zn-dependent exopeptidases"/>
    <property type="match status" value="1"/>
</dbReference>
<organism evidence="2 3">
    <name type="scientific">Micrococcus endophyticus</name>
    <dbReference type="NCBI Taxonomy" id="455343"/>
    <lineage>
        <taxon>Bacteria</taxon>
        <taxon>Bacillati</taxon>
        <taxon>Actinomycetota</taxon>
        <taxon>Actinomycetes</taxon>
        <taxon>Micrococcales</taxon>
        <taxon>Micrococcaceae</taxon>
        <taxon>Micrococcus</taxon>
    </lineage>
</organism>
<name>A0A7W9JHB2_9MICC</name>
<evidence type="ECO:0000259" key="1">
    <source>
        <dbReference type="Pfam" id="PF04389"/>
    </source>
</evidence>
<dbReference type="Gene3D" id="3.50.30.30">
    <property type="match status" value="1"/>
</dbReference>
<dbReference type="Gene3D" id="3.40.630.10">
    <property type="entry name" value="Zn peptidases"/>
    <property type="match status" value="1"/>
</dbReference>
<dbReference type="PANTHER" id="PTHR12147">
    <property type="entry name" value="METALLOPEPTIDASE M28 FAMILY MEMBER"/>
    <property type="match status" value="1"/>
</dbReference>
<comment type="caution">
    <text evidence="2">The sequence shown here is derived from an EMBL/GenBank/DDBJ whole genome shotgun (WGS) entry which is preliminary data.</text>
</comment>
<protein>
    <recommendedName>
        <fullName evidence="1">Peptidase M28 domain-containing protein</fullName>
    </recommendedName>
</protein>
<keyword evidence="3" id="KW-1185">Reference proteome</keyword>
<dbReference type="PANTHER" id="PTHR12147:SF26">
    <property type="entry name" value="PEPTIDASE M28 DOMAIN-CONTAINING PROTEIN"/>
    <property type="match status" value="1"/>
</dbReference>
<dbReference type="InterPro" id="IPR045175">
    <property type="entry name" value="M28_fam"/>
</dbReference>
<proteinExistence type="predicted"/>
<dbReference type="GO" id="GO:0008235">
    <property type="term" value="F:metalloexopeptidase activity"/>
    <property type="evidence" value="ECO:0007669"/>
    <property type="project" value="InterPro"/>
</dbReference>
<accession>A0A7W9JHB2</accession>
<dbReference type="AlphaFoldDB" id="A0A7W9JHB2"/>
<dbReference type="GO" id="GO:0006508">
    <property type="term" value="P:proteolysis"/>
    <property type="evidence" value="ECO:0007669"/>
    <property type="project" value="InterPro"/>
</dbReference>
<reference evidence="2 3" key="1">
    <citation type="submission" date="2020-08" db="EMBL/GenBank/DDBJ databases">
        <title>Sequencing the genomes of 1000 actinobacteria strains.</title>
        <authorList>
            <person name="Klenk H.-P."/>
        </authorList>
    </citation>
    <scope>NUCLEOTIDE SEQUENCE [LARGE SCALE GENOMIC DNA]</scope>
    <source>
        <strain evidence="2 3">DSM 17945</strain>
    </source>
</reference>
<evidence type="ECO:0000313" key="3">
    <source>
        <dbReference type="Proteomes" id="UP000567246"/>
    </source>
</evidence>
<gene>
    <name evidence="2" type="ORF">HDA33_000474</name>
</gene>
<dbReference type="InterPro" id="IPR007484">
    <property type="entry name" value="Peptidase_M28"/>
</dbReference>
<dbReference type="RefSeq" id="WP_338104228.1">
    <property type="nucleotide sequence ID" value="NZ_BAABAG010000021.1"/>
</dbReference>
<dbReference type="Proteomes" id="UP000567246">
    <property type="component" value="Unassembled WGS sequence"/>
</dbReference>
<sequence length="364" mass="38599">MDLEWFDVPDRRVGLLEAPELDGRWSWGVGSAAAAAQDVTVAGRVVLAPSGSVADLPAELTGMVLMRVVTASEDITPLAVAAQARGAVAVIATRRDSNPPGQASAFAPVLTRASLDIPVVGVSQVQKHALLDVLAAGPLRLTVSTVEHRGTRSANIVGTRAGRKGPGEGGRERVMLGAHYDSVIGSSGANDNASGTAACLELARVMRNAPTAADLSFGFWGSEEVGLVGSRIHAQAMPADERSRLRGVFNNGMIATSWDPAEKYWLLDLRGEANDVNRAVYAAGERLGYRTSMSDLFTMGRSDHQSFSEIGVPSGNFGWLHRDGFILEPEYHSSDDTVKENISVERLMAAMEIQGCAAYALASR</sequence>
<feature type="domain" description="Peptidase M28" evidence="1">
    <location>
        <begin position="155"/>
        <end position="348"/>
    </location>
</feature>
<dbReference type="EMBL" id="JACHMW010000001">
    <property type="protein sequence ID" value="MBB5847910.1"/>
    <property type="molecule type" value="Genomic_DNA"/>
</dbReference>
<evidence type="ECO:0000313" key="2">
    <source>
        <dbReference type="EMBL" id="MBB5847910.1"/>
    </source>
</evidence>